<reference evidence="3 4" key="1">
    <citation type="submission" date="2015-05" db="EMBL/GenBank/DDBJ databases">
        <authorList>
            <person name="Wang D.B."/>
            <person name="Wang M."/>
        </authorList>
    </citation>
    <scope>NUCLEOTIDE SEQUENCE [LARGE SCALE GENOMIC DNA]</scope>
    <source>
        <strain evidence="3">VL1</strain>
    </source>
</reference>
<dbReference type="PANTHER" id="PTHR30005">
    <property type="entry name" value="EXOPOLYPHOSPHATASE"/>
    <property type="match status" value="1"/>
</dbReference>
<accession>A0A0G4KWD2</accession>
<feature type="domain" description="Ppx/GppA phosphatase N-terminal" evidence="1">
    <location>
        <begin position="52"/>
        <end position="361"/>
    </location>
</feature>
<dbReference type="PANTHER" id="PTHR30005:SF0">
    <property type="entry name" value="RETROGRADE REGULATION PROTEIN 2"/>
    <property type="match status" value="1"/>
</dbReference>
<keyword evidence="4" id="KW-1185">Reference proteome</keyword>
<name>A0A0G4KWD2_VERLO</name>
<dbReference type="InterPro" id="IPR050273">
    <property type="entry name" value="GppA/Ppx_hydrolase"/>
</dbReference>
<dbReference type="InterPro" id="IPR043129">
    <property type="entry name" value="ATPase_NBD"/>
</dbReference>
<organism evidence="3 4">
    <name type="scientific">Verticillium longisporum</name>
    <name type="common">Verticillium dahliae var. longisporum</name>
    <dbReference type="NCBI Taxonomy" id="100787"/>
    <lineage>
        <taxon>Eukaryota</taxon>
        <taxon>Fungi</taxon>
        <taxon>Dikarya</taxon>
        <taxon>Ascomycota</taxon>
        <taxon>Pezizomycotina</taxon>
        <taxon>Sordariomycetes</taxon>
        <taxon>Hypocreomycetidae</taxon>
        <taxon>Glomerellales</taxon>
        <taxon>Plectosphaerellaceae</taxon>
        <taxon>Verticillium</taxon>
    </lineage>
</organism>
<dbReference type="Proteomes" id="UP000044602">
    <property type="component" value="Unassembled WGS sequence"/>
</dbReference>
<dbReference type="InterPro" id="IPR057512">
    <property type="entry name" value="RTG2_C"/>
</dbReference>
<dbReference type="SUPFAM" id="SSF53067">
    <property type="entry name" value="Actin-like ATPase domain"/>
    <property type="match status" value="2"/>
</dbReference>
<sequence>MTHTSRIITLDNLDDLPPWVPDAASHLFAIVDMGSNGIRFTITDMTPPNSRLLRCIFRERADISLYDALNPNADRASGAALSFPPETIVQVSETLARFRRIASSYGVPEANFSVLATEAMRRAANAADMLGAIRESSGLDVRILAPAVETLFGAVMGSRSAFVNIDRGGLFLDMGGGSVQMTWVDTRLPSYEIAAAAAGESMPFGAARLIRLLEAEPAEVRTSETGKLRQTMQAAFARLCDTFPGCRERADSSEGLDVFMCGGGLRGYGCILQHCDRIQPYPIASVGTYAVTGGFFKQTAKMRKVNDEYDGKIYGMSKRRRQQFPAIAEVVEAFIKAVPNIRTVTFCAGSNRDGTLYMKLPEKIRESNPLEVLAGVASEDLPIAHAVLDMLRSAVPPSVEIGTIPSIFSLGLGLLFIRQIWMHQGEDEDANASSALHEAITRDPGAPGLTHTTRSILALAVCSRWGANLSPIDTELHHNLKKLLGDIDAEAPFWADYLGAVAAVLVDTVPAWPRSLDAMTTNIRFEATADKTKKERDRINLTVFVSADAAKGIDTETVKERFSNVGRMKGEKKPDKKVKVHIEVMNQDKP</sequence>
<gene>
    <name evidence="3" type="ORF">BN1708_011040</name>
</gene>
<protein>
    <submittedName>
        <fullName evidence="3">Uncharacterized protein</fullName>
    </submittedName>
</protein>
<dbReference type="AlphaFoldDB" id="A0A0G4KWD2"/>
<evidence type="ECO:0000313" key="4">
    <source>
        <dbReference type="Proteomes" id="UP000044602"/>
    </source>
</evidence>
<evidence type="ECO:0000313" key="3">
    <source>
        <dbReference type="EMBL" id="CRK14093.1"/>
    </source>
</evidence>
<dbReference type="Gene3D" id="3.30.420.150">
    <property type="entry name" value="Exopolyphosphatase. Domain 2"/>
    <property type="match status" value="1"/>
</dbReference>
<dbReference type="GO" id="GO:0006357">
    <property type="term" value="P:regulation of transcription by RNA polymerase II"/>
    <property type="evidence" value="ECO:0007669"/>
    <property type="project" value="TreeGrafter"/>
</dbReference>
<feature type="domain" description="RTG2 C-terminal" evidence="2">
    <location>
        <begin position="381"/>
        <end position="585"/>
    </location>
</feature>
<dbReference type="Pfam" id="PF02541">
    <property type="entry name" value="Ppx-GppA"/>
    <property type="match status" value="1"/>
</dbReference>
<evidence type="ECO:0000259" key="1">
    <source>
        <dbReference type="Pfam" id="PF02541"/>
    </source>
</evidence>
<dbReference type="InterPro" id="IPR003695">
    <property type="entry name" value="Ppx_GppA_N"/>
</dbReference>
<dbReference type="EMBL" id="CVQH01005335">
    <property type="protein sequence ID" value="CRK14093.1"/>
    <property type="molecule type" value="Genomic_DNA"/>
</dbReference>
<proteinExistence type="predicted"/>
<dbReference type="Pfam" id="PF23566">
    <property type="entry name" value="RTG2_C"/>
    <property type="match status" value="1"/>
</dbReference>
<dbReference type="STRING" id="100787.A0A0G4KWD2"/>
<dbReference type="Gene3D" id="3.30.420.40">
    <property type="match status" value="1"/>
</dbReference>
<dbReference type="FunFam" id="3.30.420.40:FF:000191">
    <property type="entry name" value="Retrograde regulation protein 2"/>
    <property type="match status" value="1"/>
</dbReference>
<evidence type="ECO:0000259" key="2">
    <source>
        <dbReference type="Pfam" id="PF23566"/>
    </source>
</evidence>